<keyword evidence="10 11" id="KW-0413">Isomerase</keyword>
<comment type="catalytic activity">
    <reaction evidence="11">
        <text>ATP + H2O = ADP + phosphate + H(+)</text>
        <dbReference type="Rhea" id="RHEA:13065"/>
        <dbReference type="ChEBI" id="CHEBI:15377"/>
        <dbReference type="ChEBI" id="CHEBI:15378"/>
        <dbReference type="ChEBI" id="CHEBI:30616"/>
        <dbReference type="ChEBI" id="CHEBI:43474"/>
        <dbReference type="ChEBI" id="CHEBI:456216"/>
        <dbReference type="EC" id="5.6.2.4"/>
    </reaction>
</comment>
<keyword evidence="3 11" id="KW-0479">Metal-binding</keyword>
<dbReference type="Pfam" id="PF00270">
    <property type="entry name" value="DEAD"/>
    <property type="match status" value="1"/>
</dbReference>
<feature type="binding site" evidence="11">
    <location>
        <position position="477"/>
    </location>
    <ligand>
        <name>Zn(2+)</name>
        <dbReference type="ChEBI" id="CHEBI:29105"/>
        <label>1</label>
    </ligand>
</feature>
<dbReference type="Pfam" id="PF00271">
    <property type="entry name" value="Helicase_C"/>
    <property type="match status" value="1"/>
</dbReference>
<dbReference type="InterPro" id="IPR005259">
    <property type="entry name" value="PriA"/>
</dbReference>
<evidence type="ECO:0000256" key="8">
    <source>
        <dbReference type="ARBA" id="ARBA00022840"/>
    </source>
</evidence>
<keyword evidence="5 11" id="KW-0378">Hydrolase</keyword>
<dbReference type="Pfam" id="PF17764">
    <property type="entry name" value="PriA_3primeBD"/>
    <property type="match status" value="1"/>
</dbReference>
<accession>A0ABP9WRN0</accession>
<feature type="binding site" evidence="11">
    <location>
        <position position="517"/>
    </location>
    <ligand>
        <name>Zn(2+)</name>
        <dbReference type="ChEBI" id="CHEBI:29105"/>
        <label>1</label>
    </ligand>
</feature>
<feature type="binding site" evidence="11">
    <location>
        <position position="486"/>
    </location>
    <ligand>
        <name>Zn(2+)</name>
        <dbReference type="ChEBI" id="CHEBI:29105"/>
        <label>2</label>
    </ligand>
</feature>
<dbReference type="PANTHER" id="PTHR30580">
    <property type="entry name" value="PRIMOSOMAL PROTEIN N"/>
    <property type="match status" value="1"/>
</dbReference>
<dbReference type="InterPro" id="IPR042115">
    <property type="entry name" value="PriA_3primeBD_sf"/>
</dbReference>
<evidence type="ECO:0000256" key="4">
    <source>
        <dbReference type="ARBA" id="ARBA00022741"/>
    </source>
</evidence>
<dbReference type="SMART" id="SM00487">
    <property type="entry name" value="DEXDc"/>
    <property type="match status" value="1"/>
</dbReference>
<keyword evidence="4 11" id="KW-0547">Nucleotide-binding</keyword>
<comment type="caution">
    <text evidence="14">The sequence shown here is derived from an EMBL/GenBank/DDBJ whole genome shotgun (WGS) entry which is preliminary data.</text>
</comment>
<dbReference type="Proteomes" id="UP001408594">
    <property type="component" value="Unassembled WGS sequence"/>
</dbReference>
<evidence type="ECO:0000313" key="15">
    <source>
        <dbReference type="Proteomes" id="UP001408594"/>
    </source>
</evidence>
<evidence type="ECO:0000313" key="14">
    <source>
        <dbReference type="EMBL" id="GAA5525858.1"/>
    </source>
</evidence>
<evidence type="ECO:0000256" key="7">
    <source>
        <dbReference type="ARBA" id="ARBA00022833"/>
    </source>
</evidence>
<comment type="catalytic activity">
    <reaction evidence="11">
        <text>Couples ATP hydrolysis with the unwinding of duplex DNA by translocating in the 3'-5' direction.</text>
        <dbReference type="EC" id="5.6.2.4"/>
    </reaction>
</comment>
<evidence type="ECO:0000256" key="9">
    <source>
        <dbReference type="ARBA" id="ARBA00023125"/>
    </source>
</evidence>
<feature type="binding site" evidence="11">
    <location>
        <position position="507"/>
    </location>
    <ligand>
        <name>Zn(2+)</name>
        <dbReference type="ChEBI" id="CHEBI:29105"/>
        <label>2</label>
    </ligand>
</feature>
<evidence type="ECO:0000256" key="1">
    <source>
        <dbReference type="ARBA" id="ARBA00022515"/>
    </source>
</evidence>
<feature type="domain" description="Helicase ATP-binding" evidence="13">
    <location>
        <begin position="251"/>
        <end position="418"/>
    </location>
</feature>
<dbReference type="EC" id="5.6.2.4" evidence="11"/>
<evidence type="ECO:0000256" key="12">
    <source>
        <dbReference type="SAM" id="MobiDB-lite"/>
    </source>
</evidence>
<protein>
    <recommendedName>
        <fullName evidence="11">Replication restart protein PriA</fullName>
    </recommendedName>
    <alternativeName>
        <fullName evidence="11">ATP-dependent DNA helicase PriA</fullName>
        <ecNumber evidence="11">5.6.2.4</ecNumber>
    </alternativeName>
    <alternativeName>
        <fullName evidence="11">DNA 3'-5' helicase PriA</fullName>
    </alternativeName>
</protein>
<dbReference type="HAMAP" id="MF_00983">
    <property type="entry name" value="PriA"/>
    <property type="match status" value="1"/>
</dbReference>
<dbReference type="Gene3D" id="3.40.1440.60">
    <property type="entry name" value="PriA, 3(prime) DNA-binding domain"/>
    <property type="match status" value="1"/>
</dbReference>
<dbReference type="NCBIfam" id="NF004067">
    <property type="entry name" value="PRK05580.1-4"/>
    <property type="match status" value="1"/>
</dbReference>
<dbReference type="InterPro" id="IPR014001">
    <property type="entry name" value="Helicase_ATP-bd"/>
</dbReference>
<dbReference type="Pfam" id="PF18319">
    <property type="entry name" value="Zn_ribbon_PriA"/>
    <property type="match status" value="1"/>
</dbReference>
<reference evidence="14 15" key="1">
    <citation type="submission" date="2024-02" db="EMBL/GenBank/DDBJ databases">
        <title>Microbulbifer aestuariivivens NBRC 112533.</title>
        <authorList>
            <person name="Ichikawa N."/>
            <person name="Katano-Makiyama Y."/>
            <person name="Hidaka K."/>
        </authorList>
    </citation>
    <scope>NUCLEOTIDE SEQUENCE [LARGE SCALE GENOMIC DNA]</scope>
    <source>
        <strain evidence="14 15">NBRC 112533</strain>
    </source>
</reference>
<dbReference type="InterPro" id="IPR001650">
    <property type="entry name" value="Helicase_C-like"/>
</dbReference>
<dbReference type="InterPro" id="IPR011545">
    <property type="entry name" value="DEAD/DEAH_box_helicase_dom"/>
</dbReference>
<dbReference type="SMART" id="SM00490">
    <property type="entry name" value="HELICc"/>
    <property type="match status" value="1"/>
</dbReference>
<comment type="subunit">
    <text evidence="11">Component of the replication restart primosome.</text>
</comment>
<dbReference type="Pfam" id="PF18074">
    <property type="entry name" value="PriA_C"/>
    <property type="match status" value="1"/>
</dbReference>
<name>A0ABP9WRN0_9GAMM</name>
<dbReference type="CDD" id="cd18804">
    <property type="entry name" value="SF2_C_priA"/>
    <property type="match status" value="1"/>
</dbReference>
<dbReference type="InterPro" id="IPR041236">
    <property type="entry name" value="PriA_C"/>
</dbReference>
<gene>
    <name evidence="11 14" type="primary">priA</name>
    <name evidence="14" type="ORF">Maes01_02431</name>
</gene>
<dbReference type="Gene3D" id="3.40.50.300">
    <property type="entry name" value="P-loop containing nucleotide triphosphate hydrolases"/>
    <property type="match status" value="2"/>
</dbReference>
<keyword evidence="15" id="KW-1185">Reference proteome</keyword>
<organism evidence="14 15">
    <name type="scientific">Microbulbifer aestuariivivens</name>
    <dbReference type="NCBI Taxonomy" id="1908308"/>
    <lineage>
        <taxon>Bacteria</taxon>
        <taxon>Pseudomonadati</taxon>
        <taxon>Pseudomonadota</taxon>
        <taxon>Gammaproteobacteria</taxon>
        <taxon>Cellvibrionales</taxon>
        <taxon>Microbulbiferaceae</taxon>
        <taxon>Microbulbifer</taxon>
    </lineage>
</organism>
<dbReference type="PROSITE" id="PS51192">
    <property type="entry name" value="HELICASE_ATP_BIND_1"/>
    <property type="match status" value="1"/>
</dbReference>
<keyword evidence="7 11" id="KW-0862">Zinc</keyword>
<evidence type="ECO:0000256" key="5">
    <source>
        <dbReference type="ARBA" id="ARBA00022801"/>
    </source>
</evidence>
<keyword evidence="2 11" id="KW-0235">DNA replication</keyword>
<dbReference type="NCBIfam" id="TIGR00595">
    <property type="entry name" value="priA"/>
    <property type="match status" value="1"/>
</dbReference>
<comment type="cofactor">
    <cofactor evidence="11">
        <name>Zn(2+)</name>
        <dbReference type="ChEBI" id="CHEBI:29105"/>
    </cofactor>
    <text evidence="11">Binds 2 zinc ions per subunit.</text>
</comment>
<feature type="binding site" evidence="11">
    <location>
        <position position="489"/>
    </location>
    <ligand>
        <name>Zn(2+)</name>
        <dbReference type="ChEBI" id="CHEBI:29105"/>
        <label>2</label>
    </ligand>
</feature>
<keyword evidence="1 11" id="KW-0639">Primosome</keyword>
<sequence>MACIVIGSGWGAGNGRATLIDRDERRGRALQQADQQGGILRLAVPVPLRRLFDYLPPAGVDPASLVPGQRLWVPFGGRKLVAVLVERVGESPHENLKPALELIDQQPLFDARSREFMRWAAAYYQAPPGELYGAALPAALRKGKPADHWAEQWLALTTEGKGLPESALARAPKQQALLQRLLSCGPQSRTALRAEGVTAAVIRALQDRKLVAWHSGPTVPPPLPAARSKTPVAEPAAPPTLNDEQRQVLAEIPSEGFSVSLLEGTTGSGKTEVYLRLMERVLEAGRQALLLVPEIGLTPQTLRRIAARFPQRSIAALHSGLAEGERAQAWLAAAAGQADIVIGTRSAILTPLPRLGAVIVDEEHDGSFKQQDGVRYSARDLAVVLGRMAAVPVLLGSATPSLESLHNALHGRYRHLRLRYRAGDAKPPQIHVVPTLGQQLEEGFAPQVLRHIGETLARGEQALVFINRRGFAPALTCDDCGWLADCPHCSSKLTLHRRERSLRCHHCDYRRPLVNSCPECHSRALSALGGGTERSEALLAQRFADYPVIRVDRDTTSSKEALDRLLAPARDGEPCLLLGTQMLAKGHHLPKVTLVVIQDADGGLFSADFRASERMGQLLEQVAGRAGRGALAGRVLVQSRFPEHPLLQLLLEKGYAAYGRQLLRDRAAAGLPPVRAMALLRAECEEPRWAQDFLAEARAMLESLAPSSPQLQYLGPVPALLERKSGRFRFYLQITAEQRADLPPLLARLCAWAEGYRNRRLRWAVDMDAQELA</sequence>
<keyword evidence="6 11" id="KW-0347">Helicase</keyword>
<evidence type="ECO:0000256" key="11">
    <source>
        <dbReference type="HAMAP-Rule" id="MF_00983"/>
    </source>
</evidence>
<proteinExistence type="inferred from homology"/>
<dbReference type="EMBL" id="BAABRT010000021">
    <property type="protein sequence ID" value="GAA5525858.1"/>
    <property type="molecule type" value="Genomic_DNA"/>
</dbReference>
<dbReference type="PANTHER" id="PTHR30580:SF0">
    <property type="entry name" value="PRIMOSOMAL PROTEIN N"/>
    <property type="match status" value="1"/>
</dbReference>
<evidence type="ECO:0000256" key="2">
    <source>
        <dbReference type="ARBA" id="ARBA00022705"/>
    </source>
</evidence>
<evidence type="ECO:0000256" key="10">
    <source>
        <dbReference type="ARBA" id="ARBA00023235"/>
    </source>
</evidence>
<evidence type="ECO:0000256" key="6">
    <source>
        <dbReference type="ARBA" id="ARBA00022806"/>
    </source>
</evidence>
<feature type="binding site" evidence="11">
    <location>
        <position position="504"/>
    </location>
    <ligand>
        <name>Zn(2+)</name>
        <dbReference type="ChEBI" id="CHEBI:29105"/>
        <label>2</label>
    </ligand>
</feature>
<keyword evidence="8 11" id="KW-0067">ATP-binding</keyword>
<dbReference type="InterPro" id="IPR027417">
    <property type="entry name" value="P-loop_NTPase"/>
</dbReference>
<evidence type="ECO:0000256" key="3">
    <source>
        <dbReference type="ARBA" id="ARBA00022723"/>
    </source>
</evidence>
<comment type="function">
    <text evidence="11">Initiates the restart of stalled replication forks, which reloads the replicative helicase on sites other than the origin of replication. Recognizes and binds to abandoned replication forks and remodels them to uncover a helicase loading site. Promotes assembly of the primosome at these replication forks.</text>
</comment>
<evidence type="ECO:0000259" key="13">
    <source>
        <dbReference type="PROSITE" id="PS51192"/>
    </source>
</evidence>
<keyword evidence="9 11" id="KW-0238">DNA-binding</keyword>
<dbReference type="InterPro" id="IPR040498">
    <property type="entry name" value="PriA_CRR"/>
</dbReference>
<feature type="binding site" evidence="11">
    <location>
        <position position="480"/>
    </location>
    <ligand>
        <name>Zn(2+)</name>
        <dbReference type="ChEBI" id="CHEBI:29105"/>
        <label>1</label>
    </ligand>
</feature>
<comment type="similarity">
    <text evidence="11">Belongs to the helicase family. PriA subfamily.</text>
</comment>
<feature type="binding site" evidence="11">
    <location>
        <position position="520"/>
    </location>
    <ligand>
        <name>Zn(2+)</name>
        <dbReference type="ChEBI" id="CHEBI:29105"/>
        <label>1</label>
    </ligand>
</feature>
<dbReference type="InterPro" id="IPR041222">
    <property type="entry name" value="PriA_3primeBD"/>
</dbReference>
<feature type="region of interest" description="Disordered" evidence="12">
    <location>
        <begin position="218"/>
        <end position="241"/>
    </location>
</feature>
<dbReference type="SUPFAM" id="SSF52540">
    <property type="entry name" value="P-loop containing nucleoside triphosphate hydrolases"/>
    <property type="match status" value="2"/>
</dbReference>